<dbReference type="AlphaFoldDB" id="M3XP75"/>
<dbReference type="EMBL" id="AEYP01091756">
    <property type="status" value="NOT_ANNOTATED_CDS"/>
    <property type="molecule type" value="Genomic_DNA"/>
</dbReference>
<dbReference type="OMA" id="NYPANIH"/>
<dbReference type="EMBL" id="AEYP01091755">
    <property type="status" value="NOT_ANNOTATED_CDS"/>
    <property type="molecule type" value="Genomic_DNA"/>
</dbReference>
<dbReference type="STRING" id="9669.ENSMPUP00000000875"/>
<proteinExistence type="predicted"/>
<dbReference type="Ensembl" id="ENSMPUT00000000891.1">
    <property type="protein sequence ID" value="ENSMPUP00000000875.1"/>
    <property type="gene ID" value="ENSMPUG00000000879.1"/>
</dbReference>
<reference evidence="1" key="1">
    <citation type="submission" date="2024-06" db="UniProtKB">
        <authorList>
            <consortium name="Ensembl"/>
        </authorList>
    </citation>
    <scope>IDENTIFICATION</scope>
</reference>
<dbReference type="HOGENOM" id="CLU_119110_0_0_1"/>
<organism evidence="1">
    <name type="scientific">Mustela putorius furo</name>
    <name type="common">European domestic ferret</name>
    <name type="synonym">Mustela furo</name>
    <dbReference type="NCBI Taxonomy" id="9669"/>
    <lineage>
        <taxon>Eukaryota</taxon>
        <taxon>Metazoa</taxon>
        <taxon>Chordata</taxon>
        <taxon>Craniata</taxon>
        <taxon>Vertebrata</taxon>
        <taxon>Euteleostomi</taxon>
        <taxon>Mammalia</taxon>
        <taxon>Eutheria</taxon>
        <taxon>Laurasiatheria</taxon>
        <taxon>Carnivora</taxon>
        <taxon>Caniformia</taxon>
        <taxon>Musteloidea</taxon>
        <taxon>Mustelidae</taxon>
        <taxon>Mustelinae</taxon>
        <taxon>Mustela</taxon>
    </lineage>
</organism>
<sequence length="198" mass="23474">MKDLNVRKESIKILEENTGSNLFDLCRSNIFLGTTQKAREAREKMNYWDFIKIKSFCTAKETVNKIKRQLTEWEKIFANDISDKGLVSRIYKELSKLNTQRTNNPIKKWAEDMNRHFCKEDIQMANRHMKKCSISLGIREIQIKTTMRYHLTPVRMAKINKSGNDRCWRVCGERGTLLHCWWECKLEVPQNVENRTAL</sequence>
<evidence type="ECO:0000313" key="1">
    <source>
        <dbReference type="Ensembl" id="ENSMPUP00000000875.1"/>
    </source>
</evidence>
<name>M3XP75_MUSPF</name>
<accession>M3XP75</accession>
<dbReference type="GeneTree" id="ENSGT01150000286964"/>
<protein>
    <submittedName>
        <fullName evidence="1">Uncharacterized protein</fullName>
    </submittedName>
</protein>
<dbReference type="EMBL" id="AEYP01091757">
    <property type="status" value="NOT_ANNOTATED_CDS"/>
    <property type="molecule type" value="Genomic_DNA"/>
</dbReference>
<dbReference type="eggNOG" id="ENOG502S9XJ">
    <property type="taxonomic scope" value="Eukaryota"/>
</dbReference>
<dbReference type="InParanoid" id="M3XP75"/>